<sequence length="199" mass="21368">MTASPAWKSLKRVHFLCRKTPRHLSNSEVEAWITVFLGPGGRGFCTNFSHVGLLMLLFLLVLGSSDGRDFVSAGQRDSGLGQRDSGGPGYPDCGRDYRGYDPGCGRDYPGCGPGCGRDYPGCGPGCGPDCPGYGPDYPGCDRNRPDCGRDYLDYEFGDRGCGRDYPDCWANDPGCDARDFGTGAPDCGSGDPDYRDVET</sequence>
<name>A0A195CLN0_9HYME</name>
<proteinExistence type="predicted"/>
<dbReference type="Proteomes" id="UP000078542">
    <property type="component" value="Unassembled WGS sequence"/>
</dbReference>
<accession>A0A195CLN0</accession>
<gene>
    <name evidence="1" type="ORF">ALC62_07603</name>
</gene>
<keyword evidence="2" id="KW-1185">Reference proteome</keyword>
<reference evidence="1 2" key="1">
    <citation type="submission" date="2016-03" db="EMBL/GenBank/DDBJ databases">
        <title>Cyphomyrmex costatus WGS genome.</title>
        <authorList>
            <person name="Nygaard S."/>
            <person name="Hu H."/>
            <person name="Boomsma J."/>
            <person name="Zhang G."/>
        </authorList>
    </citation>
    <scope>NUCLEOTIDE SEQUENCE [LARGE SCALE GENOMIC DNA]</scope>
    <source>
        <strain evidence="1">MS0001</strain>
        <tissue evidence="1">Whole body</tissue>
    </source>
</reference>
<organism evidence="1 2">
    <name type="scientific">Cyphomyrmex costatus</name>
    <dbReference type="NCBI Taxonomy" id="456900"/>
    <lineage>
        <taxon>Eukaryota</taxon>
        <taxon>Metazoa</taxon>
        <taxon>Ecdysozoa</taxon>
        <taxon>Arthropoda</taxon>
        <taxon>Hexapoda</taxon>
        <taxon>Insecta</taxon>
        <taxon>Pterygota</taxon>
        <taxon>Neoptera</taxon>
        <taxon>Endopterygota</taxon>
        <taxon>Hymenoptera</taxon>
        <taxon>Apocrita</taxon>
        <taxon>Aculeata</taxon>
        <taxon>Formicoidea</taxon>
        <taxon>Formicidae</taxon>
        <taxon>Myrmicinae</taxon>
        <taxon>Cyphomyrmex</taxon>
    </lineage>
</organism>
<evidence type="ECO:0000313" key="2">
    <source>
        <dbReference type="Proteomes" id="UP000078542"/>
    </source>
</evidence>
<dbReference type="EMBL" id="KQ977595">
    <property type="protein sequence ID" value="KYN01631.1"/>
    <property type="molecule type" value="Genomic_DNA"/>
</dbReference>
<evidence type="ECO:0000313" key="1">
    <source>
        <dbReference type="EMBL" id="KYN01631.1"/>
    </source>
</evidence>
<dbReference type="AlphaFoldDB" id="A0A195CLN0"/>
<protein>
    <submittedName>
        <fullName evidence="1">Uncharacterized protein</fullName>
    </submittedName>
</protein>